<reference evidence="2" key="1">
    <citation type="submission" date="2025-08" db="UniProtKB">
        <authorList>
            <consortium name="RefSeq"/>
        </authorList>
    </citation>
    <scope>IDENTIFICATION</scope>
    <source>
        <tissue evidence="2">Fruit stalk</tissue>
    </source>
</reference>
<organism evidence="1 2">
    <name type="scientific">Durio zibethinus</name>
    <name type="common">Durian</name>
    <dbReference type="NCBI Taxonomy" id="66656"/>
    <lineage>
        <taxon>Eukaryota</taxon>
        <taxon>Viridiplantae</taxon>
        <taxon>Streptophyta</taxon>
        <taxon>Embryophyta</taxon>
        <taxon>Tracheophyta</taxon>
        <taxon>Spermatophyta</taxon>
        <taxon>Magnoliopsida</taxon>
        <taxon>eudicotyledons</taxon>
        <taxon>Gunneridae</taxon>
        <taxon>Pentapetalae</taxon>
        <taxon>rosids</taxon>
        <taxon>malvids</taxon>
        <taxon>Malvales</taxon>
        <taxon>Malvaceae</taxon>
        <taxon>Helicteroideae</taxon>
        <taxon>Durio</taxon>
    </lineage>
</organism>
<proteinExistence type="predicted"/>
<dbReference type="KEGG" id="dzi:111316592"/>
<dbReference type="GeneID" id="111316592"/>
<gene>
    <name evidence="2" type="primary">LOC111316592</name>
</gene>
<dbReference type="Proteomes" id="UP000515121">
    <property type="component" value="Unplaced"/>
</dbReference>
<protein>
    <submittedName>
        <fullName evidence="2">Prostatic spermine-binding protein-like</fullName>
    </submittedName>
</protein>
<evidence type="ECO:0000313" key="2">
    <source>
        <dbReference type="RefSeq" id="XP_022774319.1"/>
    </source>
</evidence>
<keyword evidence="1" id="KW-1185">Reference proteome</keyword>
<dbReference type="OrthoDB" id="990337at2759"/>
<dbReference type="PANTHER" id="PTHR34278:SF5">
    <property type="entry name" value="SITE, PUTATIVE-RELATED"/>
    <property type="match status" value="1"/>
</dbReference>
<name>A0A6P6BB47_DURZI</name>
<dbReference type="PANTHER" id="PTHR34278">
    <property type="entry name" value="PROTEIN THI031, PUTATIVE-RELATED"/>
    <property type="match status" value="1"/>
</dbReference>
<dbReference type="RefSeq" id="XP_022774319.1">
    <property type="nucleotide sequence ID" value="XM_022918584.1"/>
</dbReference>
<accession>A0A6P6BB47</accession>
<sequence>MKREARQHGMVRTYPVLLSPWNPKSKSRSIQRLDSLPFAGLFSSVSSKPSNHSKFTGKCGRPQCLGCHLNPVSKSKDKTKGTRKLRTSNMVVSPRLITWRVVDRRPGLKFSGFSATGILEHLYSGIEQDEIDDHVNDHDDDYDNGGTCALVDGDDNDFMANFWSLHEKEIEEYVDDEDKIDSDDNDFMAIFWSLHEKEIEEYVDDEDKIDSDDNDFMAIFWSLHEKEIEEYVDDEEKIDSNDNDDDDDDAMSICDVGFMIDQNEEDEGWCLLRET</sequence>
<dbReference type="AlphaFoldDB" id="A0A6P6BB47"/>
<evidence type="ECO:0000313" key="1">
    <source>
        <dbReference type="Proteomes" id="UP000515121"/>
    </source>
</evidence>